<dbReference type="Proteomes" id="UP000306477">
    <property type="component" value="Unassembled WGS sequence"/>
</dbReference>
<proteinExistence type="predicted"/>
<keyword evidence="2" id="KW-1185">Reference proteome</keyword>
<sequence length="71" mass="7602">MAKTLEMQFKNEDGKTATISIENPIEPVDAVAVSAAMDLIISTNVFLTPGGAIVEKKGARVVERNVETVEL</sequence>
<dbReference type="EMBL" id="SLUB01000059">
    <property type="protein sequence ID" value="THE09927.1"/>
    <property type="molecule type" value="Genomic_DNA"/>
</dbReference>
<accession>A0A4S3PKE6</accession>
<dbReference type="AlphaFoldDB" id="A0A4S3PKE6"/>
<organism evidence="1 2">
    <name type="scientific">Bacillus timonensis</name>
    <dbReference type="NCBI Taxonomy" id="1033734"/>
    <lineage>
        <taxon>Bacteria</taxon>
        <taxon>Bacillati</taxon>
        <taxon>Bacillota</taxon>
        <taxon>Bacilli</taxon>
        <taxon>Bacillales</taxon>
        <taxon>Bacillaceae</taxon>
        <taxon>Bacillus</taxon>
    </lineage>
</organism>
<dbReference type="OrthoDB" id="2454247at2"/>
<protein>
    <submittedName>
        <fullName evidence="1">DUF2922 domain-containing protein</fullName>
    </submittedName>
</protein>
<comment type="caution">
    <text evidence="1">The sequence shown here is derived from an EMBL/GenBank/DDBJ whole genome shotgun (WGS) entry which is preliminary data.</text>
</comment>
<evidence type="ECO:0000313" key="1">
    <source>
        <dbReference type="EMBL" id="THE09927.1"/>
    </source>
</evidence>
<gene>
    <name evidence="1" type="ORF">E1I69_20650</name>
</gene>
<dbReference type="Pfam" id="PF11148">
    <property type="entry name" value="DUF2922"/>
    <property type="match status" value="1"/>
</dbReference>
<dbReference type="RefSeq" id="WP_136381441.1">
    <property type="nucleotide sequence ID" value="NZ_SLUB01000059.1"/>
</dbReference>
<dbReference type="InterPro" id="IPR021321">
    <property type="entry name" value="DUF2922"/>
</dbReference>
<reference evidence="1 2" key="1">
    <citation type="journal article" date="2019" name="Indoor Air">
        <title>Impacts of indoor surface finishes on bacterial viability.</title>
        <authorList>
            <person name="Hu J."/>
            <person name="Maamar S.B."/>
            <person name="Glawe A.J."/>
            <person name="Gottel N."/>
            <person name="Gilbert J.A."/>
            <person name="Hartmann E.M."/>
        </authorList>
    </citation>
    <scope>NUCLEOTIDE SEQUENCE [LARGE SCALE GENOMIC DNA]</scope>
    <source>
        <strain evidence="1 2">AF060A6</strain>
    </source>
</reference>
<name>A0A4S3PKE6_9BACI</name>
<evidence type="ECO:0000313" key="2">
    <source>
        <dbReference type="Proteomes" id="UP000306477"/>
    </source>
</evidence>